<evidence type="ECO:0000313" key="4">
    <source>
        <dbReference type="Proteomes" id="UP001321047"/>
    </source>
</evidence>
<dbReference type="GO" id="GO:0016491">
    <property type="term" value="F:oxidoreductase activity"/>
    <property type="evidence" value="ECO:0007669"/>
    <property type="project" value="InterPro"/>
</dbReference>
<dbReference type="Proteomes" id="UP001321047">
    <property type="component" value="Unassembled WGS sequence"/>
</dbReference>
<dbReference type="InterPro" id="IPR036249">
    <property type="entry name" value="Thioredoxin-like_sf"/>
</dbReference>
<evidence type="ECO:0000259" key="2">
    <source>
        <dbReference type="PROSITE" id="PS51352"/>
    </source>
</evidence>
<proteinExistence type="predicted"/>
<dbReference type="PROSITE" id="PS51352">
    <property type="entry name" value="THIOREDOXIN_2"/>
    <property type="match status" value="1"/>
</dbReference>
<dbReference type="PANTHER" id="PTHR43110:SF1">
    <property type="entry name" value="THIOL PEROXIDASE"/>
    <property type="match status" value="1"/>
</dbReference>
<name>A0AAP3E717_9EURY</name>
<dbReference type="InterPro" id="IPR000866">
    <property type="entry name" value="AhpC/TSA"/>
</dbReference>
<keyword evidence="4" id="KW-1185">Reference proteome</keyword>
<keyword evidence="1" id="KW-0676">Redox-active center</keyword>
<comment type="caution">
    <text evidence="3">The sequence shown here is derived from an EMBL/GenBank/DDBJ whole genome shotgun (WGS) entry which is preliminary data.</text>
</comment>
<dbReference type="RefSeq" id="WP_342809426.1">
    <property type="nucleotide sequence ID" value="NZ_JAOPJZ010000013.1"/>
</dbReference>
<dbReference type="EMBL" id="JAOPJZ010000013">
    <property type="protein sequence ID" value="MCU4753101.1"/>
    <property type="molecule type" value="Genomic_DNA"/>
</dbReference>
<evidence type="ECO:0000313" key="3">
    <source>
        <dbReference type="EMBL" id="MCU4753101.1"/>
    </source>
</evidence>
<gene>
    <name evidence="3" type="ORF">OB919_14135</name>
</gene>
<dbReference type="Gene3D" id="3.40.30.10">
    <property type="entry name" value="Glutaredoxin"/>
    <property type="match status" value="1"/>
</dbReference>
<organism evidence="3 4">
    <name type="scientific">Natronosalvus hydrolyticus</name>
    <dbReference type="NCBI Taxonomy" id="2979988"/>
    <lineage>
        <taxon>Archaea</taxon>
        <taxon>Methanobacteriati</taxon>
        <taxon>Methanobacteriota</taxon>
        <taxon>Stenosarchaea group</taxon>
        <taxon>Halobacteria</taxon>
        <taxon>Halobacteriales</taxon>
        <taxon>Natrialbaceae</taxon>
        <taxon>Natronosalvus</taxon>
    </lineage>
</organism>
<dbReference type="InterPro" id="IPR013766">
    <property type="entry name" value="Thioredoxin_domain"/>
</dbReference>
<dbReference type="SUPFAM" id="SSF52833">
    <property type="entry name" value="Thioredoxin-like"/>
    <property type="match status" value="1"/>
</dbReference>
<evidence type="ECO:0000256" key="1">
    <source>
        <dbReference type="ARBA" id="ARBA00023284"/>
    </source>
</evidence>
<accession>A0AAP3E717</accession>
<dbReference type="GO" id="GO:0016209">
    <property type="term" value="F:antioxidant activity"/>
    <property type="evidence" value="ECO:0007669"/>
    <property type="project" value="InterPro"/>
</dbReference>
<reference evidence="3 4" key="1">
    <citation type="submission" date="2022-09" db="EMBL/GenBank/DDBJ databases">
        <title>Enrichment on poylsaccharides allowed isolation of novel metabolic and taxonomic groups of Haloarchaea.</title>
        <authorList>
            <person name="Sorokin D.Y."/>
            <person name="Elcheninov A.G."/>
            <person name="Khizhniak T.V."/>
            <person name="Kolganova T.V."/>
            <person name="Kublanov I.V."/>
        </authorList>
    </citation>
    <scope>NUCLEOTIDE SEQUENCE [LARGE SCALE GENOMIC DNA]</scope>
    <source>
        <strain evidence="3 4">AArc-curdl1</strain>
    </source>
</reference>
<dbReference type="InterPro" id="IPR050455">
    <property type="entry name" value="Tpx_Peroxidase_subfamily"/>
</dbReference>
<dbReference type="Pfam" id="PF00578">
    <property type="entry name" value="AhpC-TSA"/>
    <property type="match status" value="1"/>
</dbReference>
<dbReference type="PANTHER" id="PTHR43110">
    <property type="entry name" value="THIOL PEROXIDASE"/>
    <property type="match status" value="1"/>
</dbReference>
<feature type="domain" description="Thioredoxin" evidence="2">
    <location>
        <begin position="3"/>
        <end position="158"/>
    </location>
</feature>
<protein>
    <submittedName>
        <fullName evidence="3">Peroxiredoxin family protein</fullName>
    </submittedName>
</protein>
<sequence length="158" mass="17869">MPPTVGETVPDFEALLCDGEVFEDAQLSDVVGERGAVLYFQGFVFSAIARHWWKRFDRRDWDEFSDVPVFGIGRDGPFAQNEFFRQIKSPFRTFSDVDGGVMDAYDLRMEREGMANTSTPYRSVFVIDPNLEVQFSWVAPDTVTPPPADAVEEAVESL</sequence>
<dbReference type="AlphaFoldDB" id="A0AAP3E717"/>